<keyword evidence="3" id="KW-1185">Reference proteome</keyword>
<dbReference type="AlphaFoldDB" id="A0A9P7QA61"/>
<accession>A0A9P7QA61</accession>
<name>A0A9P7QA61_9HYPO</name>
<protein>
    <submittedName>
        <fullName evidence="2">Uncharacterized protein</fullName>
    </submittedName>
</protein>
<evidence type="ECO:0000256" key="1">
    <source>
        <dbReference type="SAM" id="MobiDB-lite"/>
    </source>
</evidence>
<feature type="region of interest" description="Disordered" evidence="1">
    <location>
        <begin position="86"/>
        <end position="165"/>
    </location>
</feature>
<feature type="compositionally biased region" description="Basic residues" evidence="1">
    <location>
        <begin position="139"/>
        <end position="154"/>
    </location>
</feature>
<comment type="caution">
    <text evidence="2">The sequence shown here is derived from an EMBL/GenBank/DDBJ whole genome shotgun (WGS) entry which is preliminary data.</text>
</comment>
<evidence type="ECO:0000313" key="3">
    <source>
        <dbReference type="Proteomes" id="UP000732380"/>
    </source>
</evidence>
<evidence type="ECO:0000313" key="2">
    <source>
        <dbReference type="EMBL" id="KAG6123783.1"/>
    </source>
</evidence>
<feature type="region of interest" description="Disordered" evidence="1">
    <location>
        <begin position="188"/>
        <end position="212"/>
    </location>
</feature>
<feature type="compositionally biased region" description="Polar residues" evidence="1">
    <location>
        <begin position="189"/>
        <end position="212"/>
    </location>
</feature>
<dbReference type="Proteomes" id="UP000732380">
    <property type="component" value="Unassembled WGS sequence"/>
</dbReference>
<sequence length="212" mass="23616">MDSQGLIIPPREKLSKVMKKVYDTFTECLGAASQEAAWATFYPVLHEGYEHAQEMGRLEERKTRQQSLSDDIDSVRNRLVSMSRPTDGDIRFLTEPTRPGPESALPPTPNGTRLVRPISTARPVSPALQPQKKADFTNQRRHPSRRRPPARKVGRPVGSRNRTQIAPTQIVTRLIRATSERAQLDQFIPATQQPPASTADSTATGTVATQRL</sequence>
<gene>
    <name evidence="2" type="ORF">E4U13_000076</name>
</gene>
<reference evidence="2 3" key="1">
    <citation type="journal article" date="2020" name="bioRxiv">
        <title>Whole genome comparisons of ergot fungi reveals the divergence and evolution of species within the genus Claviceps are the result of varying mechanisms driving genome evolution and host range expansion.</title>
        <authorList>
            <person name="Wyka S.A."/>
            <person name="Mondo S.J."/>
            <person name="Liu M."/>
            <person name="Dettman J."/>
            <person name="Nalam V."/>
            <person name="Broders K.D."/>
        </authorList>
    </citation>
    <scope>NUCLEOTIDE SEQUENCE [LARGE SCALE GENOMIC DNA]</scope>
    <source>
        <strain evidence="2 3">LM576</strain>
    </source>
</reference>
<organism evidence="2 3">
    <name type="scientific">Claviceps humidiphila</name>
    <dbReference type="NCBI Taxonomy" id="1294629"/>
    <lineage>
        <taxon>Eukaryota</taxon>
        <taxon>Fungi</taxon>
        <taxon>Dikarya</taxon>
        <taxon>Ascomycota</taxon>
        <taxon>Pezizomycotina</taxon>
        <taxon>Sordariomycetes</taxon>
        <taxon>Hypocreomycetidae</taxon>
        <taxon>Hypocreales</taxon>
        <taxon>Clavicipitaceae</taxon>
        <taxon>Claviceps</taxon>
    </lineage>
</organism>
<proteinExistence type="predicted"/>
<dbReference type="EMBL" id="SRQM01000001">
    <property type="protein sequence ID" value="KAG6123783.1"/>
    <property type="molecule type" value="Genomic_DNA"/>
</dbReference>